<dbReference type="EMBL" id="LN871598">
    <property type="protein sequence ID" value="SJK86338.1"/>
    <property type="molecule type" value="Genomic_DNA"/>
</dbReference>
<reference evidence="2 3" key="3">
    <citation type="journal article" date="2016" name="Sci. Rep.">
        <title>Genome-wide diversity and gene expression profiling of Babesia microti isolates identify polymorphic genes that mediate host-pathogen interactions.</title>
        <authorList>
            <person name="Silva J.C."/>
            <person name="Cornillot E."/>
            <person name="McCracken C."/>
            <person name="Usmani-Brown S."/>
            <person name="Dwivedi A."/>
            <person name="Ifeonu O.O."/>
            <person name="Crabtree J."/>
            <person name="Gotia H.T."/>
            <person name="Virji A.Z."/>
            <person name="Reynes C."/>
            <person name="Colinge J."/>
            <person name="Kumar V."/>
            <person name="Lawres L."/>
            <person name="Pazzi J.E."/>
            <person name="Pablo J.V."/>
            <person name="Hung C."/>
            <person name="Brancato J."/>
            <person name="Kumari P."/>
            <person name="Orvis J."/>
            <person name="Tretina K."/>
            <person name="Chibucos M."/>
            <person name="Ott S."/>
            <person name="Sadzewicz L."/>
            <person name="Sengamalay N."/>
            <person name="Shetty A.C."/>
            <person name="Su Q."/>
            <person name="Tallon L."/>
            <person name="Fraser C.M."/>
            <person name="Frutos R."/>
            <person name="Molina D.M."/>
            <person name="Krause P.J."/>
            <person name="Ben Mamoun C."/>
        </authorList>
    </citation>
    <scope>NUCLEOTIDE SEQUENCE [LARGE SCALE GENOMIC DNA]</scope>
    <source>
        <strain evidence="2 3">RI</strain>
    </source>
</reference>
<dbReference type="KEGG" id="bmic:BMR1_03g01381"/>
<feature type="signal peptide" evidence="1">
    <location>
        <begin position="1"/>
        <end position="18"/>
    </location>
</feature>
<dbReference type="PANTHER" id="PTHR38585">
    <property type="entry name" value="TRANSMEMBRANE PROTEIN"/>
    <property type="match status" value="1"/>
</dbReference>
<keyword evidence="3" id="KW-1185">Reference proteome</keyword>
<proteinExistence type="predicted"/>
<evidence type="ECO:0000313" key="2">
    <source>
        <dbReference type="EMBL" id="SJK86338.1"/>
    </source>
</evidence>
<name>A0A1R4ABG4_BABMR</name>
<protein>
    <submittedName>
        <fullName evidence="2">Uncharacterized protein</fullName>
    </submittedName>
</protein>
<reference evidence="2 3" key="1">
    <citation type="journal article" date="2012" name="Nucleic Acids Res.">
        <title>Sequencing of the smallest Apicomplexan genome from the human pathogen Babesia microti.</title>
        <authorList>
            <person name="Cornillot E."/>
            <person name="Hadj-Kaddour K."/>
            <person name="Dassouli A."/>
            <person name="Noel B."/>
            <person name="Ranwez V."/>
            <person name="Vacherie B."/>
            <person name="Augagneur Y."/>
            <person name="Bres V."/>
            <person name="Duclos A."/>
            <person name="Randazzo S."/>
            <person name="Carcy B."/>
            <person name="Debierre-Grockiego F."/>
            <person name="Delbecq S."/>
            <person name="Moubri-Menage K."/>
            <person name="Shams-Eldin H."/>
            <person name="Usmani-Brown S."/>
            <person name="Bringaud F."/>
            <person name="Wincker P."/>
            <person name="Vivares C.P."/>
            <person name="Schwarz R.T."/>
            <person name="Schetters T.P."/>
            <person name="Krause P.J."/>
            <person name="Gorenflot A."/>
            <person name="Berry V."/>
            <person name="Barbe V."/>
            <person name="Ben Mamoun C."/>
        </authorList>
    </citation>
    <scope>NUCLEOTIDE SEQUENCE [LARGE SCALE GENOMIC DNA]</scope>
    <source>
        <strain evidence="2 3">RI</strain>
    </source>
</reference>
<feature type="chain" id="PRO_5012458583" evidence="1">
    <location>
        <begin position="19"/>
        <end position="356"/>
    </location>
</feature>
<dbReference type="GeneID" id="24424912"/>
<dbReference type="AlphaFoldDB" id="A0A1R4ABG4"/>
<accession>A0A1R4ABG4</accession>
<dbReference type="Proteomes" id="UP000002899">
    <property type="component" value="Chromosome III"/>
</dbReference>
<dbReference type="RefSeq" id="XP_021338508.1">
    <property type="nucleotide sequence ID" value="XM_021481927.1"/>
</dbReference>
<reference evidence="2 3" key="2">
    <citation type="journal article" date="2013" name="PLoS ONE">
        <title>Whole genome mapping and re-organization of the nuclear and mitochondrial genomes of Babesia microti isolates.</title>
        <authorList>
            <person name="Cornillot E."/>
            <person name="Dassouli A."/>
            <person name="Garg A."/>
            <person name="Pachikara N."/>
            <person name="Randazzo S."/>
            <person name="Depoix D."/>
            <person name="Carcy B."/>
            <person name="Delbecq S."/>
            <person name="Frutos R."/>
            <person name="Silva J.C."/>
            <person name="Sutton R."/>
            <person name="Krause P.J."/>
            <person name="Mamoun C.B."/>
        </authorList>
    </citation>
    <scope>NUCLEOTIDE SEQUENCE [LARGE SCALE GENOMIC DNA]</scope>
    <source>
        <strain evidence="2 3">RI</strain>
    </source>
</reference>
<dbReference type="VEuPathDB" id="PiroplasmaDB:BMR1_03g01381"/>
<dbReference type="OrthoDB" id="360690at2759"/>
<organism evidence="2 3">
    <name type="scientific">Babesia microti (strain RI)</name>
    <dbReference type="NCBI Taxonomy" id="1133968"/>
    <lineage>
        <taxon>Eukaryota</taxon>
        <taxon>Sar</taxon>
        <taxon>Alveolata</taxon>
        <taxon>Apicomplexa</taxon>
        <taxon>Aconoidasida</taxon>
        <taxon>Piroplasmida</taxon>
        <taxon>Babesiidae</taxon>
        <taxon>Babesia</taxon>
    </lineage>
</organism>
<sequence length="356" mass="40004">MLYILILTLFSLVRISHCNIMLTEPHPPIDFHTVPRRNLKMQGPKLDSSMERGPINKKLSQIIPKCAHLKCIYSLAGVYGSQAFFTTASFCSIAGMIQYLQYFLNISCNEPLSFLFGLVTILLGGICSHKLAELITYRALAKLGDRYKTIGFTRLLVYPNQNHLLDSQMINKGKNKHLVSIRPTRSEIIGCSISTLIAFYSFGGNLYSFSPSSLSNPGAFSVLKIASLANGPKYASAKQKGSVQVVGKLYGCHTCGNRKASMYISDHQPPNAIVSKYNEQFFPKVLHKIGLTWSPPQQYFYPHCKNCSQAQAQAMQTQRRVLITHATELRGYHLCAISYLFSRALLQTRWHLLFHN</sequence>
<evidence type="ECO:0000313" key="3">
    <source>
        <dbReference type="Proteomes" id="UP000002899"/>
    </source>
</evidence>
<gene>
    <name evidence="2" type="ORF">BMR1_03g01381</name>
</gene>
<keyword evidence="1" id="KW-0732">Signal</keyword>
<evidence type="ECO:0000256" key="1">
    <source>
        <dbReference type="SAM" id="SignalP"/>
    </source>
</evidence>
<dbReference type="PANTHER" id="PTHR38585:SF1">
    <property type="entry name" value="TRANSMEMBRANE PROTEIN"/>
    <property type="match status" value="1"/>
</dbReference>